<dbReference type="STRING" id="233100.SAMN05216526_0596"/>
<evidence type="ECO:0000259" key="2">
    <source>
        <dbReference type="Pfam" id="PF13116"/>
    </source>
</evidence>
<name>A0A1R3VP68_9GAMM</name>
<keyword evidence="1" id="KW-1133">Transmembrane helix</keyword>
<dbReference type="PANTHER" id="PTHR38690:SF1">
    <property type="entry name" value="PROTEASE"/>
    <property type="match status" value="1"/>
</dbReference>
<organism evidence="3 4">
    <name type="scientific">Ectothiorhodosinus mongolicus</name>
    <dbReference type="NCBI Taxonomy" id="233100"/>
    <lineage>
        <taxon>Bacteria</taxon>
        <taxon>Pseudomonadati</taxon>
        <taxon>Pseudomonadota</taxon>
        <taxon>Gammaproteobacteria</taxon>
        <taxon>Chromatiales</taxon>
        <taxon>Ectothiorhodospiraceae</taxon>
        <taxon>Ectothiorhodosinus</taxon>
    </lineage>
</organism>
<dbReference type="AlphaFoldDB" id="A0A1R3VP68"/>
<feature type="domain" description="YhdP central" evidence="2">
    <location>
        <begin position="12"/>
        <end position="849"/>
    </location>
</feature>
<sequence>MTGSEQSRQRVPRVLRRLWSWGAVLVIVLAVSISVLRVGLLWADNLIPHLEQELTAWVGETVEIGDLRVQWRVVSARVTLGDVTVLDQHAQDVLFGVGEVQVDLHVWRSWWQQQPVFSDLTIRRADVHVLRDEAGVVRVYGAPVGMDIGTPDADRDVLGLIAGQHLLLERSRLRWEDRRLGIDYQFHDLQLAVVTEPKRVQLAGQVFLPEYLGDSLHVAMDMHLEASARDWSGLAYLRGQSLHGSGLPESLRQQLGLDKAEIQTSVWLNWMRGEVRRAQALVSIEDLLLLPFVAQPSIEAVKFDHLAGHFLWEQQASGWQMRGHDLRVQRGTRFWPESGFDLQVTQEADRQDWRISLDHARLEDIWPFILAQQSWSVPGADWLQELQPGGVVQSLSAHIQLSKEDQPSLQLQASLRDGQTLPARGIPGFQGIHGDVVFYDGQGELQIYSDSAAITAPRLFTDALAIQSLAASFDITQHDQGVSLVSDSIALSNQDVALQLRGEFDLQADAGMILEGQFGSADIRRVSHYLPRGIMPPIVVTWLENALLQGEIAGGEVQFRGRFKDFPFPQDQGVFEVRADVRDVGLQFHPEWPSAEQVQAELIFKNAGMEVREASGRLRDTPVVDLSVRIEDFGRPVLDLSGIARGDLPGFQSYLLATPLAALNQAWLEPLQLQGVGQLELGLQMELRDRHKHANPDQLQGRFSLLGTRLMAPGLPWPLEDIQGDLRFDLSSLSSRNLTAKLNSEAIRLDVRREPDAHVYIEALGLQPIETLLQELPEMVRDHLSGSALWRAQLQFAPQDPPHLRLRSDTRGVVSRLPSLLAKTADEAWLLDLRMDLLADGPAGVRLSLGESGGERLFLRGRQEAPHWLWQMDSPAVSGELRWPFEPSAEQGLRAELRYVRWAELGFPEDRSERARIDPHVLPALDVSIDALHLNERILHDLRWQSVPFDQGLRLLSASVASRDQYLQAEAQGEWRIGEDAEHRTEAHIRFFGDDLGQGLSALNINHNISGGRVLATARVHWPDAATHFALEIAEAQGELNIEEGRLLEVEPGAGRWLGLFSLNMLPRRLALDFRDVFQRGLVFDEFKGAFDLQQGQLYTPDLLLHGPAARIQIRGRTGLLAQDYDQMILVSPNVRSTLPLAGAFLGGPVAGIAVFLFERIAGLGDRLDDSMRLEYHVTGPWNAPEVEAQVREIATTPSP</sequence>
<evidence type="ECO:0000256" key="1">
    <source>
        <dbReference type="SAM" id="Phobius"/>
    </source>
</evidence>
<dbReference type="OrthoDB" id="9762238at2"/>
<feature type="transmembrane region" description="Helical" evidence="1">
    <location>
        <begin position="21"/>
        <end position="43"/>
    </location>
</feature>
<dbReference type="Proteomes" id="UP000223759">
    <property type="component" value="Unassembled WGS sequence"/>
</dbReference>
<keyword evidence="4" id="KW-1185">Reference proteome</keyword>
<accession>A0A1R3VP68</accession>
<dbReference type="InterPro" id="IPR025263">
    <property type="entry name" value="YhdP_central"/>
</dbReference>
<protein>
    <submittedName>
        <fullName evidence="3">Uncharacterized conserved protein YhdP, contains DUF3971 and AsmA2 domains</fullName>
    </submittedName>
</protein>
<evidence type="ECO:0000313" key="4">
    <source>
        <dbReference type="Proteomes" id="UP000223759"/>
    </source>
</evidence>
<evidence type="ECO:0000313" key="3">
    <source>
        <dbReference type="EMBL" id="SIT66434.1"/>
    </source>
</evidence>
<gene>
    <name evidence="3" type="ORF">SAMN05216526_0596</name>
</gene>
<reference evidence="3 4" key="1">
    <citation type="submission" date="2017-01" db="EMBL/GenBank/DDBJ databases">
        <authorList>
            <person name="Mah S.A."/>
            <person name="Swanson W.J."/>
            <person name="Moy G.W."/>
            <person name="Vacquier V.D."/>
        </authorList>
    </citation>
    <scope>NUCLEOTIDE SEQUENCE [LARGE SCALE GENOMIC DNA]</scope>
    <source>
        <strain evidence="3 4">M9</strain>
    </source>
</reference>
<feature type="domain" description="YhdP central" evidence="2">
    <location>
        <begin position="859"/>
        <end position="1187"/>
    </location>
</feature>
<dbReference type="PANTHER" id="PTHR38690">
    <property type="entry name" value="PROTEASE-RELATED"/>
    <property type="match status" value="1"/>
</dbReference>
<proteinExistence type="predicted"/>
<keyword evidence="1" id="KW-0472">Membrane</keyword>
<dbReference type="Pfam" id="PF13116">
    <property type="entry name" value="YhdP"/>
    <property type="match status" value="2"/>
</dbReference>
<dbReference type="EMBL" id="FTPK01000001">
    <property type="protein sequence ID" value="SIT66434.1"/>
    <property type="molecule type" value="Genomic_DNA"/>
</dbReference>
<dbReference type="RefSeq" id="WP_159435513.1">
    <property type="nucleotide sequence ID" value="NZ_CP023018.1"/>
</dbReference>
<keyword evidence="1" id="KW-0812">Transmembrane</keyword>
<dbReference type="InterPro" id="IPR011836">
    <property type="entry name" value="YhdP"/>
</dbReference>